<accession>A0A6P1ZLU7</accession>
<dbReference type="InterPro" id="IPR022205">
    <property type="entry name" value="DUF3732"/>
</dbReference>
<evidence type="ECO:0000256" key="1">
    <source>
        <dbReference type="SAM" id="Coils"/>
    </source>
</evidence>
<reference evidence="2 3" key="1">
    <citation type="submission" date="2018-06" db="EMBL/GenBank/DDBJ databases">
        <title>Complete genome of Desulfovibrio marinus P48SEP.</title>
        <authorList>
            <person name="Crispim J.S."/>
            <person name="Vidigal P.M.P."/>
            <person name="Silva L.C.F."/>
            <person name="Araujo L.C."/>
            <person name="Laguardia C.N."/>
            <person name="Dias R.S."/>
            <person name="Sousa M.P."/>
            <person name="Paula S.O."/>
            <person name="Silva C."/>
        </authorList>
    </citation>
    <scope>NUCLEOTIDE SEQUENCE [LARGE SCALE GENOMIC DNA]</scope>
    <source>
        <strain evidence="2 3">P48SEP</strain>
    </source>
</reference>
<organism evidence="2 3">
    <name type="scientific">Oceanidesulfovibrio marinus</name>
    <dbReference type="NCBI Taxonomy" id="370038"/>
    <lineage>
        <taxon>Bacteria</taxon>
        <taxon>Pseudomonadati</taxon>
        <taxon>Thermodesulfobacteriota</taxon>
        <taxon>Desulfovibrionia</taxon>
        <taxon>Desulfovibrionales</taxon>
        <taxon>Desulfovibrionaceae</taxon>
        <taxon>Oceanidesulfovibrio</taxon>
    </lineage>
</organism>
<keyword evidence="1" id="KW-0175">Coiled coil</keyword>
<proteinExistence type="predicted"/>
<dbReference type="AlphaFoldDB" id="A0A6P1ZLU7"/>
<dbReference type="Pfam" id="PF12532">
    <property type="entry name" value="DUF3732"/>
    <property type="match status" value="1"/>
</dbReference>
<name>A0A6P1ZLU7_9BACT</name>
<comment type="caution">
    <text evidence="2">The sequence shown here is derived from an EMBL/GenBank/DDBJ whole genome shotgun (WGS) entry which is preliminary data.</text>
</comment>
<evidence type="ECO:0000313" key="3">
    <source>
        <dbReference type="Proteomes" id="UP000434052"/>
    </source>
</evidence>
<evidence type="ECO:0000313" key="2">
    <source>
        <dbReference type="EMBL" id="TVM36099.1"/>
    </source>
</evidence>
<dbReference type="Proteomes" id="UP000434052">
    <property type="component" value="Unassembled WGS sequence"/>
</dbReference>
<feature type="coiled-coil region" evidence="1">
    <location>
        <begin position="451"/>
        <end position="481"/>
    </location>
</feature>
<dbReference type="RefSeq" id="WP_144234428.1">
    <property type="nucleotide sequence ID" value="NZ_QMIF01000002.1"/>
</dbReference>
<dbReference type="EMBL" id="QMIF01000002">
    <property type="protein sequence ID" value="TVM36099.1"/>
    <property type="molecule type" value="Genomic_DNA"/>
</dbReference>
<sequence>MQFQIKELILWPKDLNREPRQVEFELGKVNVITGASRTGKSAIIPIIDYCLCSSKCSIPVGIIRDTCSWFGIVLNTKHGDILLARRNPGDQKQTGDMFVLEGKQIIIPSVIAEKNDDAEGVKRRLSELSGLPMLDYGDEEKAFTTRPSFRDTISFLFQSQNIIANQDILFYKANEHKYQERLRNIFPYVLNAVDAEWFYNKHLLNDLNKQLRIKEREFENNQSLFQKWVTDIRTKIIKAKELGLIENSVAIDGNPEYLMGILKDLAVRGPLEPKIDSHLAEALSADLQQLRSKEDEFSFRLSSLKRRVSDMEHLKSSSDSYHKTLQILRDRLFISQWIEDEVRKTKSCPFCESEEATCGDKLETLIRSLRKTENEISMFSEVPSSFDREYATILDELNQTASELKAIQKQIHAVAGESKEKQRALYTITEANRFIGRLEEALETFSNAQDKSALIEEISLLKSEIQKFKNLTSNAKILKRQEHALERISSLSGNYIRQLDTESPENKIELDIKSLTVVIKDEFRSNYLWEIGSGSNWLAYHISVLLALHTFFIKVSTNPVPSFVIFDQPSQVYFPQKIYVPTDDGEYWEEIEDDDERSVKKIFSLMNSVSTNASGDLQILIFDHAPKEVWQDCSNVHLVETWRGGDKLIPSDWLPQASDGEENVPRA</sequence>
<dbReference type="OrthoDB" id="103556at2"/>
<protein>
    <submittedName>
        <fullName evidence="2">DUF3732 domain-containing protein</fullName>
    </submittedName>
</protein>
<gene>
    <name evidence="2" type="ORF">DQK91_05500</name>
</gene>